<proteinExistence type="predicted"/>
<sequence length="99" mass="10721">RRGTTYKFWNLEPPWSRSSGLVSVWYTGARPSPCIPPASERTGHTLAKGRAAAAAERERATEAAGSRVKANKSGTTVWASPQSRDVRYPQPSVQPCAPP</sequence>
<feature type="non-terminal residue" evidence="2">
    <location>
        <position position="1"/>
    </location>
</feature>
<dbReference type="Proteomes" id="UP001239213">
    <property type="component" value="Unassembled WGS sequence"/>
</dbReference>
<keyword evidence="3" id="KW-1185">Reference proteome</keyword>
<comment type="caution">
    <text evidence="2">The sequence shown here is derived from an EMBL/GenBank/DDBJ whole genome shotgun (WGS) entry which is preliminary data.</text>
</comment>
<evidence type="ECO:0000313" key="2">
    <source>
        <dbReference type="EMBL" id="KAK1491394.1"/>
    </source>
</evidence>
<protein>
    <submittedName>
        <fullName evidence="2">Uncharacterized protein</fullName>
    </submittedName>
</protein>
<name>A0AAJ0DLX1_9PEZI</name>
<dbReference type="AlphaFoldDB" id="A0AAJ0DLX1"/>
<accession>A0AAJ0DLX1</accession>
<dbReference type="EMBL" id="MPDP01000035">
    <property type="protein sequence ID" value="KAK1491394.1"/>
    <property type="molecule type" value="Genomic_DNA"/>
</dbReference>
<evidence type="ECO:0000256" key="1">
    <source>
        <dbReference type="SAM" id="MobiDB-lite"/>
    </source>
</evidence>
<feature type="region of interest" description="Disordered" evidence="1">
    <location>
        <begin position="49"/>
        <end position="99"/>
    </location>
</feature>
<feature type="compositionally biased region" description="Polar residues" evidence="1">
    <location>
        <begin position="72"/>
        <end position="83"/>
    </location>
</feature>
<evidence type="ECO:0000313" key="3">
    <source>
        <dbReference type="Proteomes" id="UP001239213"/>
    </source>
</evidence>
<reference evidence="2" key="1">
    <citation type="submission" date="2016-11" db="EMBL/GenBank/DDBJ databases">
        <title>The genome sequence of Colletotrichum cuscutae.</title>
        <authorList>
            <person name="Baroncelli R."/>
        </authorList>
    </citation>
    <scope>NUCLEOTIDE SEQUENCE</scope>
    <source>
        <strain evidence="2">IMI 304802</strain>
    </source>
</reference>
<organism evidence="2 3">
    <name type="scientific">Colletotrichum cuscutae</name>
    <dbReference type="NCBI Taxonomy" id="1209917"/>
    <lineage>
        <taxon>Eukaryota</taxon>
        <taxon>Fungi</taxon>
        <taxon>Dikarya</taxon>
        <taxon>Ascomycota</taxon>
        <taxon>Pezizomycotina</taxon>
        <taxon>Sordariomycetes</taxon>
        <taxon>Hypocreomycetidae</taxon>
        <taxon>Glomerellales</taxon>
        <taxon>Glomerellaceae</taxon>
        <taxon>Colletotrichum</taxon>
        <taxon>Colletotrichum acutatum species complex</taxon>
    </lineage>
</organism>
<gene>
    <name evidence="2" type="ORF">CCUS01_03179</name>
</gene>